<organism evidence="14 15">
    <name type="scientific">Gadus morhua</name>
    <name type="common">Atlantic cod</name>
    <dbReference type="NCBI Taxonomy" id="8049"/>
    <lineage>
        <taxon>Eukaryota</taxon>
        <taxon>Metazoa</taxon>
        <taxon>Chordata</taxon>
        <taxon>Craniata</taxon>
        <taxon>Vertebrata</taxon>
        <taxon>Euteleostomi</taxon>
        <taxon>Actinopterygii</taxon>
        <taxon>Neopterygii</taxon>
        <taxon>Teleostei</taxon>
        <taxon>Neoteleostei</taxon>
        <taxon>Acanthomorphata</taxon>
        <taxon>Zeiogadaria</taxon>
        <taxon>Gadariae</taxon>
        <taxon>Gadiformes</taxon>
        <taxon>Gadoidei</taxon>
        <taxon>Gadidae</taxon>
        <taxon>Gadus</taxon>
    </lineage>
</organism>
<feature type="domain" description="Sushi" evidence="13">
    <location>
        <begin position="293"/>
        <end position="358"/>
    </location>
</feature>
<dbReference type="SMART" id="SM00181">
    <property type="entry name" value="EGF"/>
    <property type="match status" value="1"/>
</dbReference>
<dbReference type="SUPFAM" id="SSF57196">
    <property type="entry name" value="EGF/Laminin"/>
    <property type="match status" value="1"/>
</dbReference>
<proteinExistence type="predicted"/>
<evidence type="ECO:0000313" key="14">
    <source>
        <dbReference type="Ensembl" id="ENSGMOP00000054886.1"/>
    </source>
</evidence>
<dbReference type="InterPro" id="IPR035914">
    <property type="entry name" value="Sperma_CUB_dom_sf"/>
</dbReference>
<keyword evidence="10" id="KW-0768">Sushi</keyword>
<dbReference type="PROSITE" id="PS01187">
    <property type="entry name" value="EGF_CA"/>
    <property type="match status" value="1"/>
</dbReference>
<dbReference type="CDD" id="cd00041">
    <property type="entry name" value="CUB"/>
    <property type="match status" value="2"/>
</dbReference>
<dbReference type="Pfam" id="PF07645">
    <property type="entry name" value="EGF_CA"/>
    <property type="match status" value="1"/>
</dbReference>
<dbReference type="AlphaFoldDB" id="A0A8C5C2S6"/>
<dbReference type="Ensembl" id="ENSGMOT00000060897.1">
    <property type="protein sequence ID" value="ENSGMOP00000054886.1"/>
    <property type="gene ID" value="ENSGMOG00000015508.2"/>
</dbReference>
<dbReference type="Proteomes" id="UP000694546">
    <property type="component" value="Chromosome 16"/>
</dbReference>
<keyword evidence="7" id="KW-0720">Serine protease</keyword>
<comment type="caution">
    <text evidence="10">Lacks conserved residue(s) required for the propagation of feature annotation.</text>
</comment>
<keyword evidence="8 9" id="KW-1015">Disulfide bond</keyword>
<accession>A0A8C5C2S6</accession>
<dbReference type="SUPFAM" id="SSF49854">
    <property type="entry name" value="Spermadhesin, CUB domain"/>
    <property type="match status" value="2"/>
</dbReference>
<evidence type="ECO:0000256" key="4">
    <source>
        <dbReference type="ARBA" id="ARBA00022729"/>
    </source>
</evidence>
<dbReference type="InterPro" id="IPR049883">
    <property type="entry name" value="NOTCH1_EGF-like"/>
</dbReference>
<feature type="disulfide bond" evidence="9">
    <location>
        <begin position="179"/>
        <end position="206"/>
    </location>
</feature>
<dbReference type="GO" id="GO:0005509">
    <property type="term" value="F:calcium ion binding"/>
    <property type="evidence" value="ECO:0007669"/>
    <property type="project" value="InterPro"/>
</dbReference>
<evidence type="ECO:0000256" key="2">
    <source>
        <dbReference type="ARBA" id="ARBA00022670"/>
    </source>
</evidence>
<name>A0A8C5C2S6_GADMO</name>
<protein>
    <recommendedName>
        <fullName evidence="16">Mannan-binding lectin serine protease 1</fullName>
    </recommendedName>
</protein>
<evidence type="ECO:0000256" key="10">
    <source>
        <dbReference type="PROSITE-ProRule" id="PRU00302"/>
    </source>
</evidence>
<dbReference type="PROSITE" id="PS01180">
    <property type="entry name" value="CUB"/>
    <property type="match status" value="2"/>
</dbReference>
<keyword evidence="3" id="KW-0479">Metal-binding</keyword>
<dbReference type="Gene3D" id="2.10.70.10">
    <property type="entry name" value="Complement Module, domain 1"/>
    <property type="match status" value="1"/>
</dbReference>
<dbReference type="Pfam" id="PF00431">
    <property type="entry name" value="CUB"/>
    <property type="match status" value="2"/>
</dbReference>
<evidence type="ECO:0000256" key="5">
    <source>
        <dbReference type="ARBA" id="ARBA00022737"/>
    </source>
</evidence>
<reference evidence="14" key="1">
    <citation type="submission" date="2025-08" db="UniProtKB">
        <authorList>
            <consortium name="Ensembl"/>
        </authorList>
    </citation>
    <scope>IDENTIFICATION</scope>
</reference>
<dbReference type="CDD" id="cd00054">
    <property type="entry name" value="EGF_CA"/>
    <property type="match status" value="1"/>
</dbReference>
<evidence type="ECO:0000256" key="9">
    <source>
        <dbReference type="PROSITE-ProRule" id="PRU00059"/>
    </source>
</evidence>
<dbReference type="SMART" id="SM00032">
    <property type="entry name" value="CCP"/>
    <property type="match status" value="1"/>
</dbReference>
<dbReference type="PANTHER" id="PTHR24255">
    <property type="entry name" value="COMPLEMENT COMPONENT 1, S SUBCOMPONENT-RELATED"/>
    <property type="match status" value="1"/>
</dbReference>
<dbReference type="SMART" id="SM00042">
    <property type="entry name" value="CUB"/>
    <property type="match status" value="2"/>
</dbReference>
<dbReference type="InterPro" id="IPR000742">
    <property type="entry name" value="EGF"/>
</dbReference>
<keyword evidence="6" id="KW-0378">Hydrolase</keyword>
<dbReference type="Gene3D" id="2.60.120.290">
    <property type="entry name" value="Spermadhesin, CUB domain"/>
    <property type="match status" value="2"/>
</dbReference>
<dbReference type="InterPro" id="IPR035976">
    <property type="entry name" value="Sushi/SCR/CCP_sf"/>
</dbReference>
<dbReference type="Gene3D" id="2.10.25.10">
    <property type="entry name" value="Laminin"/>
    <property type="match status" value="1"/>
</dbReference>
<dbReference type="GeneID" id="115528837"/>
<evidence type="ECO:0000256" key="3">
    <source>
        <dbReference type="ARBA" id="ARBA00022723"/>
    </source>
</evidence>
<keyword evidence="15" id="KW-1185">Reference proteome</keyword>
<dbReference type="InterPro" id="IPR001881">
    <property type="entry name" value="EGF-like_Ca-bd_dom"/>
</dbReference>
<dbReference type="PROSITE" id="PS50923">
    <property type="entry name" value="SUSHI"/>
    <property type="match status" value="1"/>
</dbReference>
<evidence type="ECO:0000313" key="15">
    <source>
        <dbReference type="Proteomes" id="UP000694546"/>
    </source>
</evidence>
<evidence type="ECO:0000256" key="6">
    <source>
        <dbReference type="ARBA" id="ARBA00022801"/>
    </source>
</evidence>
<dbReference type="CDD" id="cd00033">
    <property type="entry name" value="CCP"/>
    <property type="match status" value="1"/>
</dbReference>
<dbReference type="Pfam" id="PF00084">
    <property type="entry name" value="Sushi"/>
    <property type="match status" value="1"/>
</dbReference>
<evidence type="ECO:0000256" key="1">
    <source>
        <dbReference type="ARBA" id="ARBA00022536"/>
    </source>
</evidence>
<dbReference type="GO" id="GO:0004252">
    <property type="term" value="F:serine-type endopeptidase activity"/>
    <property type="evidence" value="ECO:0007669"/>
    <property type="project" value="TreeGrafter"/>
</dbReference>
<dbReference type="GeneTree" id="ENSGT00950000183084"/>
<feature type="domain" description="CUB" evidence="12">
    <location>
        <begin position="11"/>
        <end position="132"/>
    </location>
</feature>
<dbReference type="InterPro" id="IPR000436">
    <property type="entry name" value="Sushi_SCR_CCP_dom"/>
</dbReference>
<feature type="signal peptide" evidence="11">
    <location>
        <begin position="1"/>
        <end position="18"/>
    </location>
</feature>
<dbReference type="RefSeq" id="XP_030193063.1">
    <property type="nucleotide sequence ID" value="XM_030337203.1"/>
</dbReference>
<feature type="domain" description="CUB" evidence="12">
    <location>
        <begin position="179"/>
        <end position="291"/>
    </location>
</feature>
<keyword evidence="5" id="KW-0677">Repeat</keyword>
<evidence type="ECO:0000256" key="8">
    <source>
        <dbReference type="ARBA" id="ARBA00023157"/>
    </source>
</evidence>
<feature type="chain" id="PRO_5046689724" description="Mannan-binding lectin serine protease 1" evidence="11">
    <location>
        <begin position="19"/>
        <end position="365"/>
    </location>
</feature>
<evidence type="ECO:0000259" key="13">
    <source>
        <dbReference type="PROSITE" id="PS50923"/>
    </source>
</evidence>
<reference evidence="14" key="2">
    <citation type="submission" date="2025-09" db="UniProtKB">
        <authorList>
            <consortium name="Ensembl"/>
        </authorList>
    </citation>
    <scope>IDENTIFICATION</scope>
</reference>
<dbReference type="InterPro" id="IPR018097">
    <property type="entry name" value="EGF_Ca-bd_CS"/>
</dbReference>
<evidence type="ECO:0000256" key="7">
    <source>
        <dbReference type="ARBA" id="ARBA00022825"/>
    </source>
</evidence>
<dbReference type="GO" id="GO:0005615">
    <property type="term" value="C:extracellular space"/>
    <property type="evidence" value="ECO:0007669"/>
    <property type="project" value="TreeGrafter"/>
</dbReference>
<sequence>MRMLFVVMATVAAHLSSASEMYGTVRSPNFPEAYPRDTELRWNISVPRGYHVQLYFTHFDLEPSYLCEYDFVKVEVEEVVLGLFCGREESDTEQVPGMGALSSSNNLLSLLFHSDFSDQENHAGFLAHYAAVDVDECQERSDEEQLCDHFCHNFIGGYYCSCRYGYLLHTDNRTCRVECSGGVYRQRSGGFSSVDHPLPYPKSSDCSYSIQVEEGLVVELLFNPTFDVEDHPDLPCPYDYVQVIAGGKELGRYCGGRSPGRVVTKSHLVLVNFHTDDSGDNLGWSLTYTTTGSQCPVLLSPANGLLNPIQSEYSFRDHVLVTCLPGYKLRKGEEYLDHYQLDCQKDGSWSSDVPQCQKTGAGRSQ</sequence>
<evidence type="ECO:0000256" key="11">
    <source>
        <dbReference type="SAM" id="SignalP"/>
    </source>
</evidence>
<dbReference type="GO" id="GO:0045087">
    <property type="term" value="P:innate immune response"/>
    <property type="evidence" value="ECO:0007669"/>
    <property type="project" value="UniProtKB-KW"/>
</dbReference>
<keyword evidence="2" id="KW-0645">Protease</keyword>
<evidence type="ECO:0008006" key="16">
    <source>
        <dbReference type="Google" id="ProtNLM"/>
    </source>
</evidence>
<dbReference type="SUPFAM" id="SSF57535">
    <property type="entry name" value="Complement control module/SCR domain"/>
    <property type="match status" value="1"/>
</dbReference>
<dbReference type="SMART" id="SM00179">
    <property type="entry name" value="EGF_CA"/>
    <property type="match status" value="1"/>
</dbReference>
<dbReference type="GO" id="GO:0006508">
    <property type="term" value="P:proteolysis"/>
    <property type="evidence" value="ECO:0007669"/>
    <property type="project" value="UniProtKB-KW"/>
</dbReference>
<dbReference type="PROSITE" id="PS01186">
    <property type="entry name" value="EGF_2"/>
    <property type="match status" value="1"/>
</dbReference>
<keyword evidence="4 11" id="KW-0732">Signal</keyword>
<dbReference type="PANTHER" id="PTHR24255:SF13">
    <property type="entry name" value="MANNAN-BINDING LECTIN SERINE PROTEASE 1"/>
    <property type="match status" value="1"/>
</dbReference>
<gene>
    <name evidence="14" type="primary">masp1</name>
</gene>
<evidence type="ECO:0000259" key="12">
    <source>
        <dbReference type="PROSITE" id="PS01180"/>
    </source>
</evidence>
<keyword evidence="1" id="KW-0245">EGF-like domain</keyword>
<dbReference type="InterPro" id="IPR000859">
    <property type="entry name" value="CUB_dom"/>
</dbReference>